<evidence type="ECO:0000259" key="11">
    <source>
        <dbReference type="Pfam" id="PF00266"/>
    </source>
</evidence>
<comment type="cofactor">
    <cofactor evidence="1">
        <name>pyridoxal 5'-phosphate</name>
        <dbReference type="ChEBI" id="CHEBI:597326"/>
    </cofactor>
</comment>
<name>A0A939G0C0_9HYPH</name>
<gene>
    <name evidence="12" type="ORF">J1C48_09630</name>
</gene>
<dbReference type="InterPro" id="IPR015421">
    <property type="entry name" value="PyrdxlP-dep_Trfase_major"/>
</dbReference>
<dbReference type="GO" id="GO:0046872">
    <property type="term" value="F:metal ion binding"/>
    <property type="evidence" value="ECO:0007669"/>
    <property type="project" value="UniProtKB-KW"/>
</dbReference>
<organism evidence="12 13">
    <name type="scientific">Jiella flava</name>
    <dbReference type="NCBI Taxonomy" id="2816857"/>
    <lineage>
        <taxon>Bacteria</taxon>
        <taxon>Pseudomonadati</taxon>
        <taxon>Pseudomonadota</taxon>
        <taxon>Alphaproteobacteria</taxon>
        <taxon>Hyphomicrobiales</taxon>
        <taxon>Aurantimonadaceae</taxon>
        <taxon>Jiella</taxon>
    </lineage>
</organism>
<evidence type="ECO:0000256" key="5">
    <source>
        <dbReference type="ARBA" id="ARBA00022679"/>
    </source>
</evidence>
<dbReference type="Gene3D" id="1.10.260.50">
    <property type="match status" value="1"/>
</dbReference>
<dbReference type="PIRSF" id="PIRSF005572">
    <property type="entry name" value="NifS"/>
    <property type="match status" value="1"/>
</dbReference>
<keyword evidence="7" id="KW-0663">Pyridoxal phosphate</keyword>
<dbReference type="Gene3D" id="3.90.1150.10">
    <property type="entry name" value="Aspartate Aminotransferase, domain 1"/>
    <property type="match status" value="1"/>
</dbReference>
<comment type="catalytic activity">
    <reaction evidence="10">
        <text>(sulfur carrier)-H + L-cysteine = (sulfur carrier)-SH + L-alanine</text>
        <dbReference type="Rhea" id="RHEA:43892"/>
        <dbReference type="Rhea" id="RHEA-COMP:14737"/>
        <dbReference type="Rhea" id="RHEA-COMP:14739"/>
        <dbReference type="ChEBI" id="CHEBI:29917"/>
        <dbReference type="ChEBI" id="CHEBI:35235"/>
        <dbReference type="ChEBI" id="CHEBI:57972"/>
        <dbReference type="ChEBI" id="CHEBI:64428"/>
        <dbReference type="EC" id="2.8.1.7"/>
    </reaction>
</comment>
<dbReference type="Gene3D" id="3.40.640.10">
    <property type="entry name" value="Type I PLP-dependent aspartate aminotransferase-like (Major domain)"/>
    <property type="match status" value="1"/>
</dbReference>
<evidence type="ECO:0000256" key="2">
    <source>
        <dbReference type="ARBA" id="ARBA00003120"/>
    </source>
</evidence>
<sequence>MTSRDKRIYLDHNASAPLLPEAREAAVAALSLANPSSTHREGRAARAVCEDARSAIVALVGAALPAENVVLTSGATEAATQLLSPDWLIDGTATTITRLAVIDTDHPATREGGRFAETAITRLAVDHHGIVDLAVLTRWLEAVDEPAMLALSWANSETGVIQPVAEIRQAIADKPIILVLDAAQVAGRATIAMDVSGADAVILSGHKVGAMKGAGAIVLKSLARRPFALLRGGGQERGLRSGTEALPAIASFGAAAKALCEAGPAATNMMRGNRDHMERLLKARIPDLTILGNEAERLPNTIAIMHPLIRAETAQIALDLAGIAVSAGSACSSGKVGASHVVAAMAAAGLPIDAELGAIRVSFGRDTAKSALERFVSAYEELVARARAKAGRAFAA</sequence>
<comment type="function">
    <text evidence="2">Catalyzes the removal of elemental sulfur atoms from cysteine to produce alanine. Seems to participate in the biosynthesis of the nitrogenase metalloclusters by providing the inorganic sulfur required for the Fe-S core formation.</text>
</comment>
<evidence type="ECO:0000256" key="8">
    <source>
        <dbReference type="ARBA" id="ARBA00023004"/>
    </source>
</evidence>
<proteinExistence type="inferred from homology"/>
<comment type="caution">
    <text evidence="12">The sequence shown here is derived from an EMBL/GenBank/DDBJ whole genome shotgun (WGS) entry which is preliminary data.</text>
</comment>
<keyword evidence="5" id="KW-0808">Transferase</keyword>
<dbReference type="PANTHER" id="PTHR11601:SF34">
    <property type="entry name" value="CYSTEINE DESULFURASE"/>
    <property type="match status" value="1"/>
</dbReference>
<evidence type="ECO:0000256" key="1">
    <source>
        <dbReference type="ARBA" id="ARBA00001933"/>
    </source>
</evidence>
<feature type="domain" description="Aminotransferase class V" evidence="11">
    <location>
        <begin position="8"/>
        <end position="375"/>
    </location>
</feature>
<dbReference type="GO" id="GO:0051536">
    <property type="term" value="F:iron-sulfur cluster binding"/>
    <property type="evidence" value="ECO:0007669"/>
    <property type="project" value="UniProtKB-KW"/>
</dbReference>
<evidence type="ECO:0000256" key="6">
    <source>
        <dbReference type="ARBA" id="ARBA00022723"/>
    </source>
</evidence>
<dbReference type="InterPro" id="IPR016454">
    <property type="entry name" value="Cysteine_dSase"/>
</dbReference>
<comment type="similarity">
    <text evidence="3">Belongs to the class-V pyridoxal-phosphate-dependent aminotransferase family. NifS/IscS subfamily.</text>
</comment>
<keyword evidence="6" id="KW-0479">Metal-binding</keyword>
<dbReference type="EMBL" id="JAFMPP010000007">
    <property type="protein sequence ID" value="MBO0662837.1"/>
    <property type="molecule type" value="Genomic_DNA"/>
</dbReference>
<dbReference type="InterPro" id="IPR000192">
    <property type="entry name" value="Aminotrans_V_dom"/>
</dbReference>
<evidence type="ECO:0000256" key="4">
    <source>
        <dbReference type="ARBA" id="ARBA00013558"/>
    </source>
</evidence>
<evidence type="ECO:0000313" key="12">
    <source>
        <dbReference type="EMBL" id="MBO0662837.1"/>
    </source>
</evidence>
<dbReference type="InterPro" id="IPR015424">
    <property type="entry name" value="PyrdxlP-dep_Trfase"/>
</dbReference>
<evidence type="ECO:0000313" key="13">
    <source>
        <dbReference type="Proteomes" id="UP000664122"/>
    </source>
</evidence>
<dbReference type="GO" id="GO:0031071">
    <property type="term" value="F:cysteine desulfurase activity"/>
    <property type="evidence" value="ECO:0007669"/>
    <property type="project" value="UniProtKB-EC"/>
</dbReference>
<dbReference type="AlphaFoldDB" id="A0A939G0C0"/>
<accession>A0A939G0C0</accession>
<keyword evidence="9" id="KW-0411">Iron-sulfur</keyword>
<dbReference type="SUPFAM" id="SSF53383">
    <property type="entry name" value="PLP-dependent transferases"/>
    <property type="match status" value="1"/>
</dbReference>
<keyword evidence="13" id="KW-1185">Reference proteome</keyword>
<evidence type="ECO:0000256" key="3">
    <source>
        <dbReference type="ARBA" id="ARBA00006490"/>
    </source>
</evidence>
<evidence type="ECO:0000256" key="7">
    <source>
        <dbReference type="ARBA" id="ARBA00022898"/>
    </source>
</evidence>
<dbReference type="InterPro" id="IPR015422">
    <property type="entry name" value="PyrdxlP-dep_Trfase_small"/>
</dbReference>
<evidence type="ECO:0000256" key="9">
    <source>
        <dbReference type="ARBA" id="ARBA00023014"/>
    </source>
</evidence>
<reference evidence="12" key="1">
    <citation type="submission" date="2021-03" db="EMBL/GenBank/DDBJ databases">
        <title>Whole genome sequence of Jiella sp. CQZ9-1.</title>
        <authorList>
            <person name="Tuo L."/>
        </authorList>
    </citation>
    <scope>NUCLEOTIDE SEQUENCE</scope>
    <source>
        <strain evidence="12">CQZ9-1</strain>
    </source>
</reference>
<dbReference type="Proteomes" id="UP000664122">
    <property type="component" value="Unassembled WGS sequence"/>
</dbReference>
<dbReference type="PANTHER" id="PTHR11601">
    <property type="entry name" value="CYSTEINE DESULFURYLASE FAMILY MEMBER"/>
    <property type="match status" value="1"/>
</dbReference>
<protein>
    <recommendedName>
        <fullName evidence="4">Cysteine desulfurase</fullName>
    </recommendedName>
</protein>
<dbReference type="RefSeq" id="WP_207257633.1">
    <property type="nucleotide sequence ID" value="NZ_JAFMPP010000007.1"/>
</dbReference>
<dbReference type="Pfam" id="PF00266">
    <property type="entry name" value="Aminotran_5"/>
    <property type="match status" value="1"/>
</dbReference>
<keyword evidence="8" id="KW-0408">Iron</keyword>
<evidence type="ECO:0000256" key="10">
    <source>
        <dbReference type="ARBA" id="ARBA00050776"/>
    </source>
</evidence>